<dbReference type="GO" id="GO:0022900">
    <property type="term" value="P:electron transport chain"/>
    <property type="evidence" value="ECO:0007669"/>
    <property type="project" value="UniProtKB-UniRule"/>
</dbReference>
<keyword evidence="10" id="KW-1003">Cell membrane</keyword>
<evidence type="ECO:0000256" key="3">
    <source>
        <dbReference type="ARBA" id="ARBA00022630"/>
    </source>
</evidence>
<dbReference type="AlphaFoldDB" id="A0A9D1MGU8"/>
<dbReference type="GO" id="GO:0005886">
    <property type="term" value="C:plasma membrane"/>
    <property type="evidence" value="ECO:0007669"/>
    <property type="project" value="UniProtKB-SubCell"/>
</dbReference>
<evidence type="ECO:0000256" key="7">
    <source>
        <dbReference type="ARBA" id="ARBA00022982"/>
    </source>
</evidence>
<comment type="caution">
    <text evidence="10">Lacks conserved residue(s) required for the propagation of feature annotation.</text>
</comment>
<dbReference type="Proteomes" id="UP000824094">
    <property type="component" value="Unassembled WGS sequence"/>
</dbReference>
<evidence type="ECO:0000256" key="10">
    <source>
        <dbReference type="HAMAP-Rule" id="MF_00462"/>
    </source>
</evidence>
<gene>
    <name evidence="10" type="primary">rnfD</name>
    <name evidence="11" type="ORF">IAB05_02545</name>
</gene>
<dbReference type="InterPro" id="IPR004338">
    <property type="entry name" value="NqrB/RnfD"/>
</dbReference>
<dbReference type="EMBL" id="DVNF01000078">
    <property type="protein sequence ID" value="HIU60253.1"/>
    <property type="molecule type" value="Genomic_DNA"/>
</dbReference>
<feature type="transmembrane region" description="Helical" evidence="10">
    <location>
        <begin position="197"/>
        <end position="225"/>
    </location>
</feature>
<dbReference type="InterPro" id="IPR011303">
    <property type="entry name" value="RnfD_bac"/>
</dbReference>
<comment type="subunit">
    <text evidence="10">The complex is composed of six subunits: RnfA, RnfB, RnfC, RnfD, RnfE and RnfG.</text>
</comment>
<keyword evidence="9 10" id="KW-0472">Membrane</keyword>
<name>A0A9D1MGU8_9FIRM</name>
<feature type="transmembrane region" description="Helical" evidence="10">
    <location>
        <begin position="133"/>
        <end position="151"/>
    </location>
</feature>
<reference evidence="11" key="1">
    <citation type="submission" date="2020-10" db="EMBL/GenBank/DDBJ databases">
        <authorList>
            <person name="Gilroy R."/>
        </authorList>
    </citation>
    <scope>NUCLEOTIDE SEQUENCE</scope>
    <source>
        <strain evidence="11">18911</strain>
    </source>
</reference>
<comment type="caution">
    <text evidence="11">The sequence shown here is derived from an EMBL/GenBank/DDBJ whole genome shotgun (WGS) entry which is preliminary data.</text>
</comment>
<keyword evidence="3 10" id="KW-0285">Flavoprotein</keyword>
<dbReference type="Pfam" id="PF03116">
    <property type="entry name" value="NQR2_RnfD_RnfE"/>
    <property type="match status" value="1"/>
</dbReference>
<evidence type="ECO:0000256" key="8">
    <source>
        <dbReference type="ARBA" id="ARBA00022989"/>
    </source>
</evidence>
<keyword evidence="1 10" id="KW-0813">Transport</keyword>
<protein>
    <recommendedName>
        <fullName evidence="10">Ion-translocating oxidoreductase complex subunit D</fullName>
        <ecNumber evidence="10">7.-.-.-</ecNumber>
    </recommendedName>
    <alternativeName>
        <fullName evidence="10">Rnf electron transport complex subunit D</fullName>
    </alternativeName>
</protein>
<dbReference type="HAMAP" id="MF_00462">
    <property type="entry name" value="RsxD_RnfD"/>
    <property type="match status" value="1"/>
</dbReference>
<accession>A0A9D1MGU8</accession>
<proteinExistence type="inferred from homology"/>
<keyword evidence="5 10" id="KW-0812">Transmembrane</keyword>
<feature type="transmembrane region" description="Helical" evidence="10">
    <location>
        <begin position="256"/>
        <end position="275"/>
    </location>
</feature>
<keyword evidence="4 10" id="KW-0288">FMN</keyword>
<organism evidence="11 12">
    <name type="scientific">Candidatus Stercoripulliclostridium merdigallinarum</name>
    <dbReference type="NCBI Taxonomy" id="2840951"/>
    <lineage>
        <taxon>Bacteria</taxon>
        <taxon>Bacillati</taxon>
        <taxon>Bacillota</taxon>
        <taxon>Clostridia</taxon>
        <taxon>Eubacteriales</taxon>
        <taxon>Candidatus Stercoripulliclostridium</taxon>
    </lineage>
</organism>
<dbReference type="GO" id="GO:0055085">
    <property type="term" value="P:transmembrane transport"/>
    <property type="evidence" value="ECO:0007669"/>
    <property type="project" value="InterPro"/>
</dbReference>
<dbReference type="PANTHER" id="PTHR30578:SF0">
    <property type="entry name" value="ION-TRANSLOCATING OXIDOREDUCTASE COMPLEX SUBUNIT D"/>
    <property type="match status" value="1"/>
</dbReference>
<evidence type="ECO:0000256" key="1">
    <source>
        <dbReference type="ARBA" id="ARBA00022448"/>
    </source>
</evidence>
<dbReference type="PANTHER" id="PTHR30578">
    <property type="entry name" value="ELECTRON TRANSPORT COMPLEX PROTEIN RNFD"/>
    <property type="match status" value="1"/>
</dbReference>
<reference evidence="11" key="2">
    <citation type="journal article" date="2021" name="PeerJ">
        <title>Extensive microbial diversity within the chicken gut microbiome revealed by metagenomics and culture.</title>
        <authorList>
            <person name="Gilroy R."/>
            <person name="Ravi A."/>
            <person name="Getino M."/>
            <person name="Pursley I."/>
            <person name="Horton D.L."/>
            <person name="Alikhan N.F."/>
            <person name="Baker D."/>
            <person name="Gharbi K."/>
            <person name="Hall N."/>
            <person name="Watson M."/>
            <person name="Adriaenssens E.M."/>
            <person name="Foster-Nyarko E."/>
            <person name="Jarju S."/>
            <person name="Secka A."/>
            <person name="Antonio M."/>
            <person name="Oren A."/>
            <person name="Chaudhuri R.R."/>
            <person name="La Ragione R."/>
            <person name="Hildebrand F."/>
            <person name="Pallen M.J."/>
        </authorList>
    </citation>
    <scope>NUCLEOTIDE SEQUENCE</scope>
    <source>
        <strain evidence="11">18911</strain>
    </source>
</reference>
<comment type="similarity">
    <text evidence="10">Belongs to the NqrB/RnfD family.</text>
</comment>
<evidence type="ECO:0000256" key="2">
    <source>
        <dbReference type="ARBA" id="ARBA00022553"/>
    </source>
</evidence>
<feature type="transmembrane region" description="Helical" evidence="10">
    <location>
        <begin position="287"/>
        <end position="305"/>
    </location>
</feature>
<evidence type="ECO:0000256" key="5">
    <source>
        <dbReference type="ARBA" id="ARBA00022692"/>
    </source>
</evidence>
<comment type="cofactor">
    <cofactor evidence="10">
        <name>FMN</name>
        <dbReference type="ChEBI" id="CHEBI:58210"/>
    </cofactor>
</comment>
<evidence type="ECO:0000313" key="11">
    <source>
        <dbReference type="EMBL" id="HIU60253.1"/>
    </source>
</evidence>
<feature type="modified residue" description="FMN phosphoryl threonine" evidence="10">
    <location>
        <position position="179"/>
    </location>
</feature>
<keyword evidence="7 10" id="KW-0249">Electron transport</keyword>
<evidence type="ECO:0000256" key="6">
    <source>
        <dbReference type="ARBA" id="ARBA00022967"/>
    </source>
</evidence>
<keyword evidence="6 10" id="KW-1278">Translocase</keyword>
<dbReference type="NCBIfam" id="TIGR01946">
    <property type="entry name" value="rnfD"/>
    <property type="match status" value="1"/>
</dbReference>
<evidence type="ECO:0000256" key="9">
    <source>
        <dbReference type="ARBA" id="ARBA00023136"/>
    </source>
</evidence>
<comment type="subcellular location">
    <subcellularLocation>
        <location evidence="10">Cell membrane</location>
        <topology evidence="10">Multi-pass membrane protein</topology>
    </subcellularLocation>
</comment>
<evidence type="ECO:0000256" key="4">
    <source>
        <dbReference type="ARBA" id="ARBA00022643"/>
    </source>
</evidence>
<feature type="transmembrane region" description="Helical" evidence="10">
    <location>
        <begin position="232"/>
        <end position="250"/>
    </location>
</feature>
<keyword evidence="2 10" id="KW-0597">Phosphoprotein</keyword>
<dbReference type="EC" id="7.-.-.-" evidence="10"/>
<keyword evidence="8 10" id="KW-1133">Transmembrane helix</keyword>
<comment type="function">
    <text evidence="10">Part of a membrane-bound complex that couples electron transfer with translocation of ions across the membrane.</text>
</comment>
<sequence>MQQNMQQTTFKKLLVTSSPHVGSSLTTRKIMLHVIIALSFPVIAGTVLYGFYALLVVGLSTAAAVFGEWLFNKIRKKPDTVSDLSAVVTGIILGLNLPPTVAFYVPIVGGIVATMFVKMLFGGLGKNFANPAATARIFLLLAWGAQMMKYVNPIDYSAFTVENLFMGFTPDAAYVTSATPLAGIKASAETGAPEFDLLAAFLGNIGGTIGETCKLAIILSAIYLLVFRIIDWKIPVGYFLSVAVCCLIFYRQGWNYILPGLMSGGVMFAGVFMLTDYTTSPVSRLGTWIFAVGAGILTVLIRRFGGMNEGVSFAILLMNLLTPLIDKATKPRPFGYTKPKKAKGEAHESKN</sequence>
<evidence type="ECO:0000313" key="12">
    <source>
        <dbReference type="Proteomes" id="UP000824094"/>
    </source>
</evidence>
<feature type="transmembrane region" description="Helical" evidence="10">
    <location>
        <begin position="103"/>
        <end position="121"/>
    </location>
</feature>